<evidence type="ECO:0000256" key="1">
    <source>
        <dbReference type="SAM" id="MobiDB-lite"/>
    </source>
</evidence>
<dbReference type="EMBL" id="KQ762400">
    <property type="protein sequence ID" value="OAD55900.1"/>
    <property type="molecule type" value="Genomic_DNA"/>
</dbReference>
<gene>
    <name evidence="2" type="ORF">WN48_04150</name>
</gene>
<protein>
    <submittedName>
        <fullName evidence="2">Uncharacterized protein</fullName>
    </submittedName>
</protein>
<feature type="region of interest" description="Disordered" evidence="1">
    <location>
        <begin position="152"/>
        <end position="255"/>
    </location>
</feature>
<name>A0A310SIK1_9HYME</name>
<feature type="compositionally biased region" description="Basic and acidic residues" evidence="1">
    <location>
        <begin position="237"/>
        <end position="254"/>
    </location>
</feature>
<dbReference type="Proteomes" id="UP000250275">
    <property type="component" value="Unassembled WGS sequence"/>
</dbReference>
<sequence length="269" mass="30187">MMDTCAPIPPLVTNTRNKPAVSYATIVPERLISPKPVYQCLSLILNNPNSHPLRSKTSACPSTLKTRCKIKHAPIGPTNPIHARPTSHLTANSNLLDPDRIEEVKSVEKPRGELAWLAFCSMLRAAFCGLRIPSCTTRGQLHRNSAIKVVVEEEEEKEVVSTRSEDEKGAEEREWKKGRGKDGSRDGSGTRRGHGGGEQGGRSGEARRTKEKERARISVLEWRKERGGTWGRREKRRHDDRAINNIGEKGDRLQHSAQMLNRYQFNADQ</sequence>
<evidence type="ECO:0000313" key="3">
    <source>
        <dbReference type="Proteomes" id="UP000250275"/>
    </source>
</evidence>
<accession>A0A310SIK1</accession>
<organism evidence="2 3">
    <name type="scientific">Eufriesea mexicana</name>
    <dbReference type="NCBI Taxonomy" id="516756"/>
    <lineage>
        <taxon>Eukaryota</taxon>
        <taxon>Metazoa</taxon>
        <taxon>Ecdysozoa</taxon>
        <taxon>Arthropoda</taxon>
        <taxon>Hexapoda</taxon>
        <taxon>Insecta</taxon>
        <taxon>Pterygota</taxon>
        <taxon>Neoptera</taxon>
        <taxon>Endopterygota</taxon>
        <taxon>Hymenoptera</taxon>
        <taxon>Apocrita</taxon>
        <taxon>Aculeata</taxon>
        <taxon>Apoidea</taxon>
        <taxon>Anthophila</taxon>
        <taxon>Apidae</taxon>
        <taxon>Eufriesea</taxon>
    </lineage>
</organism>
<dbReference type="AlphaFoldDB" id="A0A310SIK1"/>
<evidence type="ECO:0000313" key="2">
    <source>
        <dbReference type="EMBL" id="OAD55900.1"/>
    </source>
</evidence>
<proteinExistence type="predicted"/>
<reference evidence="2 3" key="1">
    <citation type="submission" date="2015-07" db="EMBL/GenBank/DDBJ databases">
        <title>The genome of Eufriesea mexicana.</title>
        <authorList>
            <person name="Pan H."/>
            <person name="Kapheim K."/>
        </authorList>
    </citation>
    <scope>NUCLEOTIDE SEQUENCE [LARGE SCALE GENOMIC DNA]</scope>
    <source>
        <strain evidence="2">0111107269</strain>
        <tissue evidence="2">Whole body</tissue>
    </source>
</reference>
<keyword evidence="3" id="KW-1185">Reference proteome</keyword>
<feature type="compositionally biased region" description="Basic and acidic residues" evidence="1">
    <location>
        <begin position="204"/>
        <end position="227"/>
    </location>
</feature>
<feature type="compositionally biased region" description="Basic and acidic residues" evidence="1">
    <location>
        <begin position="158"/>
        <end position="189"/>
    </location>
</feature>